<keyword evidence="2 9" id="KW-0813">Transport</keyword>
<sequence length="183" mass="19555">MTQSGHPSPGPASAGPLALLRKAIDLIDALSRWTIVVAMGAMTLLIAAQVFQRYVLSSSIDAADELSRLFFVWSIFLAIPHGIRRGVHVGIDIVLRLLPGRGQDLLQRGSALAGLVLMAVVFVTALGAAEDKWGELMPTLPVTAALYYIPVCLCAAHSALHLLLLALGGPRVWGEDAWKETLL</sequence>
<feature type="transmembrane region" description="Helical" evidence="9">
    <location>
        <begin position="71"/>
        <end position="98"/>
    </location>
</feature>
<feature type="transmembrane region" description="Helical" evidence="9">
    <location>
        <begin position="145"/>
        <end position="167"/>
    </location>
</feature>
<keyword evidence="12" id="KW-1185">Reference proteome</keyword>
<evidence type="ECO:0000256" key="4">
    <source>
        <dbReference type="ARBA" id="ARBA00022519"/>
    </source>
</evidence>
<keyword evidence="6 9" id="KW-1133">Transmembrane helix</keyword>
<keyword evidence="3" id="KW-1003">Cell membrane</keyword>
<feature type="transmembrane region" description="Helical" evidence="9">
    <location>
        <begin position="30"/>
        <end position="51"/>
    </location>
</feature>
<keyword evidence="4 9" id="KW-0997">Cell inner membrane</keyword>
<keyword evidence="7 9" id="KW-0472">Membrane</keyword>
<comment type="similarity">
    <text evidence="8 9">Belongs to the TRAP transporter small permease family.</text>
</comment>
<dbReference type="Proteomes" id="UP000248659">
    <property type="component" value="Unassembled WGS sequence"/>
</dbReference>
<organism evidence="11 12">
    <name type="scientific">Rhodovulum viride</name>
    <dbReference type="NCBI Taxonomy" id="1231134"/>
    <lineage>
        <taxon>Bacteria</taxon>
        <taxon>Pseudomonadati</taxon>
        <taxon>Pseudomonadota</taxon>
        <taxon>Alphaproteobacteria</taxon>
        <taxon>Rhodobacterales</taxon>
        <taxon>Paracoccaceae</taxon>
        <taxon>Rhodovulum</taxon>
    </lineage>
</organism>
<name>A0ABX9DKK2_9RHOB</name>
<dbReference type="RefSeq" id="WP_220086782.1">
    <property type="nucleotide sequence ID" value="NZ_MUAV01000002.1"/>
</dbReference>
<dbReference type="Pfam" id="PF04290">
    <property type="entry name" value="DctQ"/>
    <property type="match status" value="1"/>
</dbReference>
<evidence type="ECO:0000256" key="7">
    <source>
        <dbReference type="ARBA" id="ARBA00023136"/>
    </source>
</evidence>
<evidence type="ECO:0000313" key="11">
    <source>
        <dbReference type="EMBL" id="RAP42932.1"/>
    </source>
</evidence>
<dbReference type="EMBL" id="MUAV01000002">
    <property type="protein sequence ID" value="RAP42932.1"/>
    <property type="molecule type" value="Genomic_DNA"/>
</dbReference>
<feature type="transmembrane region" description="Helical" evidence="9">
    <location>
        <begin position="110"/>
        <end position="129"/>
    </location>
</feature>
<comment type="subunit">
    <text evidence="9">The complex comprises the extracytoplasmic solute receptor protein and the two transmembrane proteins.</text>
</comment>
<comment type="caution">
    <text evidence="11">The sequence shown here is derived from an EMBL/GenBank/DDBJ whole genome shotgun (WGS) entry which is preliminary data.</text>
</comment>
<evidence type="ECO:0000259" key="10">
    <source>
        <dbReference type="Pfam" id="PF04290"/>
    </source>
</evidence>
<evidence type="ECO:0000256" key="5">
    <source>
        <dbReference type="ARBA" id="ARBA00022692"/>
    </source>
</evidence>
<evidence type="ECO:0000313" key="12">
    <source>
        <dbReference type="Proteomes" id="UP000248659"/>
    </source>
</evidence>
<evidence type="ECO:0000256" key="8">
    <source>
        <dbReference type="ARBA" id="ARBA00038436"/>
    </source>
</evidence>
<proteinExistence type="inferred from homology"/>
<evidence type="ECO:0000256" key="1">
    <source>
        <dbReference type="ARBA" id="ARBA00004429"/>
    </source>
</evidence>
<comment type="subcellular location">
    <subcellularLocation>
        <location evidence="1 9">Cell inner membrane</location>
        <topology evidence="1 9">Multi-pass membrane protein</topology>
    </subcellularLocation>
</comment>
<dbReference type="InterPro" id="IPR007387">
    <property type="entry name" value="TRAP_DctQ"/>
</dbReference>
<feature type="domain" description="Tripartite ATP-independent periplasmic transporters DctQ component" evidence="10">
    <location>
        <begin position="42"/>
        <end position="164"/>
    </location>
</feature>
<reference evidence="11 12" key="1">
    <citation type="submission" date="2017-01" db="EMBL/GenBank/DDBJ databases">
        <title>Genome sequence of Rhodovulum viride JA756.</title>
        <authorList>
            <person name="Lakshmi K.V."/>
            <person name="Tushar L.D."/>
            <person name="Sasikala C."/>
            <person name="Venkataramana C."/>
        </authorList>
    </citation>
    <scope>NUCLEOTIDE SEQUENCE [LARGE SCALE GENOMIC DNA]</scope>
    <source>
        <strain evidence="11 12">JA756</strain>
    </source>
</reference>
<evidence type="ECO:0000256" key="9">
    <source>
        <dbReference type="RuleBase" id="RU369079"/>
    </source>
</evidence>
<comment type="function">
    <text evidence="9">Part of the tripartite ATP-independent periplasmic (TRAP) transport system.</text>
</comment>
<accession>A0ABX9DKK2</accession>
<evidence type="ECO:0000256" key="2">
    <source>
        <dbReference type="ARBA" id="ARBA00022448"/>
    </source>
</evidence>
<dbReference type="InterPro" id="IPR055348">
    <property type="entry name" value="DctQ"/>
</dbReference>
<dbReference type="PANTHER" id="PTHR35011:SF2">
    <property type="entry name" value="2,3-DIKETO-L-GULONATE TRAP TRANSPORTER SMALL PERMEASE PROTEIN YIAM"/>
    <property type="match status" value="1"/>
</dbReference>
<evidence type="ECO:0000256" key="3">
    <source>
        <dbReference type="ARBA" id="ARBA00022475"/>
    </source>
</evidence>
<protein>
    <recommendedName>
        <fullName evidence="9">TRAP transporter small permease protein</fullName>
    </recommendedName>
</protein>
<evidence type="ECO:0000256" key="6">
    <source>
        <dbReference type="ARBA" id="ARBA00022989"/>
    </source>
</evidence>
<keyword evidence="5 9" id="KW-0812">Transmembrane</keyword>
<gene>
    <name evidence="11" type="ORF">BYZ73_01760</name>
</gene>
<dbReference type="PANTHER" id="PTHR35011">
    <property type="entry name" value="2,3-DIKETO-L-GULONATE TRAP TRANSPORTER SMALL PERMEASE PROTEIN YIAM"/>
    <property type="match status" value="1"/>
</dbReference>